<keyword evidence="2" id="KW-1185">Reference proteome</keyword>
<dbReference type="Proteomes" id="UP000321389">
    <property type="component" value="Chromosome"/>
</dbReference>
<evidence type="ECO:0000313" key="1">
    <source>
        <dbReference type="EMBL" id="QDZ01107.1"/>
    </source>
</evidence>
<dbReference type="AlphaFoldDB" id="A0A5B8KZB7"/>
<accession>A0A5B8KZB7</accession>
<organism evidence="1 2">
    <name type="scientific">Nitratireductor mangrovi</name>
    <dbReference type="NCBI Taxonomy" id="2599600"/>
    <lineage>
        <taxon>Bacteria</taxon>
        <taxon>Pseudomonadati</taxon>
        <taxon>Pseudomonadota</taxon>
        <taxon>Alphaproteobacteria</taxon>
        <taxon>Hyphomicrobiales</taxon>
        <taxon>Phyllobacteriaceae</taxon>
        <taxon>Nitratireductor</taxon>
    </lineage>
</organism>
<dbReference type="EMBL" id="CP042301">
    <property type="protein sequence ID" value="QDZ01107.1"/>
    <property type="molecule type" value="Genomic_DNA"/>
</dbReference>
<sequence>MDQEPSADFDEFARRVGRIFVSSAYLDNAVTIVLEAVIRNYLDASDPFEKPRNFSKKTEFIRRFFRDHPDWQFLTETVNNVMNRVDHLADARNAIAHGLIVDVTGVLQGDDIEIRLSKRKKGKERLFTYTFSHENLLQLGRELFVHAVFVTRLGEIVSGNFSEHNAQNILSKIISEVGGPLPVADPRGDHSN</sequence>
<reference evidence="1" key="1">
    <citation type="submission" date="2020-04" db="EMBL/GenBank/DDBJ databases">
        <title>Nitratireductor sp. nov. isolated from mangrove soil.</title>
        <authorList>
            <person name="Ye Y."/>
        </authorList>
    </citation>
    <scope>NUCLEOTIDE SEQUENCE</scope>
    <source>
        <strain evidence="1">SY7</strain>
    </source>
</reference>
<protein>
    <submittedName>
        <fullName evidence="1">Uncharacterized protein</fullName>
    </submittedName>
</protein>
<dbReference type="RefSeq" id="WP_146299752.1">
    <property type="nucleotide sequence ID" value="NZ_CP042301.2"/>
</dbReference>
<dbReference type="KEGG" id="niy:FQ775_12370"/>
<evidence type="ECO:0000313" key="2">
    <source>
        <dbReference type="Proteomes" id="UP000321389"/>
    </source>
</evidence>
<proteinExistence type="predicted"/>
<name>A0A5B8KZB7_9HYPH</name>
<gene>
    <name evidence="1" type="ORF">FQ775_12370</name>
</gene>